<evidence type="ECO:0000256" key="6">
    <source>
        <dbReference type="ARBA" id="ARBA00023136"/>
    </source>
</evidence>
<keyword evidence="2 7" id="KW-0813">Transport</keyword>
<dbReference type="Proteomes" id="UP000431080">
    <property type="component" value="Unassembled WGS sequence"/>
</dbReference>
<comment type="caution">
    <text evidence="9">The sequence shown here is derived from an EMBL/GenBank/DDBJ whole genome shotgun (WGS) entry which is preliminary data.</text>
</comment>
<dbReference type="Gene3D" id="1.10.3720.10">
    <property type="entry name" value="MetI-like"/>
    <property type="match status" value="1"/>
</dbReference>
<evidence type="ECO:0000256" key="4">
    <source>
        <dbReference type="ARBA" id="ARBA00022692"/>
    </source>
</evidence>
<dbReference type="InterPro" id="IPR035906">
    <property type="entry name" value="MetI-like_sf"/>
</dbReference>
<keyword evidence="3" id="KW-1003">Cell membrane</keyword>
<dbReference type="RefSeq" id="WP_153684433.1">
    <property type="nucleotide sequence ID" value="NZ_WJIF01000004.1"/>
</dbReference>
<feature type="transmembrane region" description="Helical" evidence="7">
    <location>
        <begin position="137"/>
        <end position="159"/>
    </location>
</feature>
<evidence type="ECO:0000256" key="3">
    <source>
        <dbReference type="ARBA" id="ARBA00022475"/>
    </source>
</evidence>
<evidence type="ECO:0000256" key="5">
    <source>
        <dbReference type="ARBA" id="ARBA00022989"/>
    </source>
</evidence>
<feature type="transmembrane region" description="Helical" evidence="7">
    <location>
        <begin position="104"/>
        <end position="125"/>
    </location>
</feature>
<evidence type="ECO:0000256" key="2">
    <source>
        <dbReference type="ARBA" id="ARBA00022448"/>
    </source>
</evidence>
<gene>
    <name evidence="9" type="ORF">GE115_08790</name>
</gene>
<evidence type="ECO:0000313" key="10">
    <source>
        <dbReference type="Proteomes" id="UP000431080"/>
    </source>
</evidence>
<keyword evidence="4 7" id="KW-0812">Transmembrane</keyword>
<dbReference type="SUPFAM" id="SSF161098">
    <property type="entry name" value="MetI-like"/>
    <property type="match status" value="1"/>
</dbReference>
<evidence type="ECO:0000313" key="9">
    <source>
        <dbReference type="EMBL" id="MRG59963.1"/>
    </source>
</evidence>
<sequence>MHTRYTGRTLIREIVLIAIAAVWAIPLIALVNVSLKPANSQTNALTPTWPPTFENYGTAWEQASLGAALMNSTIVAVVSIVLIVAISALASYPLARVTRAWSRWTFYGVLGGLLIPAQLALLPLYATMRDVGLLGSLWAVILINVGTAMPFSIFLYTTFVRDLPLEYEEAALLDGCGPVRSFLNVVFPLVRPATGTVIILNLVGIWNEFFTPLLYLSGSGNATAPVAIYSFVSQYVTVWPLVFAGLVISVIPILVVYFSLQKYVIKGFAGGLKG</sequence>
<evidence type="ECO:0000256" key="7">
    <source>
        <dbReference type="RuleBase" id="RU363032"/>
    </source>
</evidence>
<dbReference type="PROSITE" id="PS50928">
    <property type="entry name" value="ABC_TM1"/>
    <property type="match status" value="1"/>
</dbReference>
<name>A0A6I2FDE3_9MICO</name>
<dbReference type="EMBL" id="WJIF01000004">
    <property type="protein sequence ID" value="MRG59963.1"/>
    <property type="molecule type" value="Genomic_DNA"/>
</dbReference>
<keyword evidence="10" id="KW-1185">Reference proteome</keyword>
<dbReference type="CDD" id="cd06261">
    <property type="entry name" value="TM_PBP2"/>
    <property type="match status" value="1"/>
</dbReference>
<dbReference type="GO" id="GO:0055085">
    <property type="term" value="P:transmembrane transport"/>
    <property type="evidence" value="ECO:0007669"/>
    <property type="project" value="InterPro"/>
</dbReference>
<feature type="domain" description="ABC transmembrane type-1" evidence="8">
    <location>
        <begin position="69"/>
        <end position="260"/>
    </location>
</feature>
<dbReference type="PANTHER" id="PTHR43744:SF3">
    <property type="entry name" value="LACTOSE TRANSPORT SYSTEM PERMEASE PROTEIN LACG"/>
    <property type="match status" value="1"/>
</dbReference>
<organism evidence="9 10">
    <name type="scientific">Agromyces agglutinans</name>
    <dbReference type="NCBI Taxonomy" id="2662258"/>
    <lineage>
        <taxon>Bacteria</taxon>
        <taxon>Bacillati</taxon>
        <taxon>Actinomycetota</taxon>
        <taxon>Actinomycetes</taxon>
        <taxon>Micrococcales</taxon>
        <taxon>Microbacteriaceae</taxon>
        <taxon>Agromyces</taxon>
    </lineage>
</organism>
<dbReference type="Pfam" id="PF00528">
    <property type="entry name" value="BPD_transp_1"/>
    <property type="match status" value="1"/>
</dbReference>
<keyword evidence="5 7" id="KW-1133">Transmembrane helix</keyword>
<dbReference type="AlphaFoldDB" id="A0A6I2FDE3"/>
<feature type="transmembrane region" description="Helical" evidence="7">
    <location>
        <begin position="14"/>
        <end position="35"/>
    </location>
</feature>
<evidence type="ECO:0000256" key="1">
    <source>
        <dbReference type="ARBA" id="ARBA00004651"/>
    </source>
</evidence>
<accession>A0A6I2FDE3</accession>
<proteinExistence type="inferred from homology"/>
<dbReference type="GO" id="GO:0005886">
    <property type="term" value="C:plasma membrane"/>
    <property type="evidence" value="ECO:0007669"/>
    <property type="project" value="UniProtKB-SubCell"/>
</dbReference>
<evidence type="ECO:0000259" key="8">
    <source>
        <dbReference type="PROSITE" id="PS50928"/>
    </source>
</evidence>
<feature type="transmembrane region" description="Helical" evidence="7">
    <location>
        <begin position="238"/>
        <end position="260"/>
    </location>
</feature>
<feature type="transmembrane region" description="Helical" evidence="7">
    <location>
        <begin position="74"/>
        <end position="92"/>
    </location>
</feature>
<reference evidence="9 10" key="1">
    <citation type="submission" date="2019-10" db="EMBL/GenBank/DDBJ databases">
        <authorList>
            <person name="Nie G."/>
            <person name="Ming H."/>
            <person name="Yi B."/>
        </authorList>
    </citation>
    <scope>NUCLEOTIDE SEQUENCE [LARGE SCALE GENOMIC DNA]</scope>
    <source>
        <strain evidence="9 10">CFH 90414</strain>
    </source>
</reference>
<keyword evidence="6 7" id="KW-0472">Membrane</keyword>
<comment type="subcellular location">
    <subcellularLocation>
        <location evidence="1 7">Cell membrane</location>
        <topology evidence="1 7">Multi-pass membrane protein</topology>
    </subcellularLocation>
</comment>
<protein>
    <submittedName>
        <fullName evidence="9">ABC transporter permease subunit</fullName>
    </submittedName>
</protein>
<dbReference type="PANTHER" id="PTHR43744">
    <property type="entry name" value="ABC TRANSPORTER PERMEASE PROTEIN MG189-RELATED-RELATED"/>
    <property type="match status" value="1"/>
</dbReference>
<dbReference type="InterPro" id="IPR000515">
    <property type="entry name" value="MetI-like"/>
</dbReference>
<comment type="similarity">
    <text evidence="7">Belongs to the binding-protein-dependent transport system permease family.</text>
</comment>